<reference evidence="2 3" key="1">
    <citation type="journal article" date="2019" name="Sci. Rep.">
        <title>Nanopore sequencing improves the draft genome of the human pathogenic amoeba Naegleria fowleri.</title>
        <authorList>
            <person name="Liechti N."/>
            <person name="Schurch N."/>
            <person name="Bruggmann R."/>
            <person name="Wittwer M."/>
        </authorList>
    </citation>
    <scope>NUCLEOTIDE SEQUENCE [LARGE SCALE GENOMIC DNA]</scope>
    <source>
        <strain evidence="2 3">ATCC 30894</strain>
    </source>
</reference>
<feature type="region of interest" description="Disordered" evidence="1">
    <location>
        <begin position="1"/>
        <end position="149"/>
    </location>
</feature>
<dbReference type="EMBL" id="VFQX01000043">
    <property type="protein sequence ID" value="KAF0975705.1"/>
    <property type="molecule type" value="Genomic_DNA"/>
</dbReference>
<feature type="compositionally biased region" description="Polar residues" evidence="1">
    <location>
        <begin position="62"/>
        <end position="73"/>
    </location>
</feature>
<keyword evidence="3" id="KW-1185">Reference proteome</keyword>
<feature type="region of interest" description="Disordered" evidence="1">
    <location>
        <begin position="373"/>
        <end position="434"/>
    </location>
</feature>
<feature type="compositionally biased region" description="Polar residues" evidence="1">
    <location>
        <begin position="99"/>
        <end position="119"/>
    </location>
</feature>
<proteinExistence type="predicted"/>
<sequence>MTENKHPQIVEGEDSEQEEFSNLDDLRNHDDEEEAPQEIEGEDDEEDDDEEEAETSVAAVVPNQQPSNNHQPLTSSSSAAAAATTVPSHDDEQPGAAAQTISNQQTLQETESGNNIQQQEADDETNNTSSSHTTTSSAITTPVSSPSFSSLWKSFKSNVIAATTTFTGSASSSAVTQPQATPMTPFVDQQQQQQPQLESNVASSLPSQTQLHSPVVQQDPLATPNTTTPSTPSSEKASGGSPSYSTYFSGVLNKLKSELQVATLAEPVEKLKKAFTGEITHPESKNPNAIPIRVTTRIKELKQYNEQLESLLHNKYHSALEHVNVELTRLGNGMGRTYQTVQNVQTHLKRSVDNLATLSSLIYESKQHLPPLMTFSATSGGTATQKEVTQETSSSAQPSSSTNSPNNPTSDTSNTPQDDSNSQSSTSKTVEVYL</sequence>
<feature type="compositionally biased region" description="Acidic residues" evidence="1">
    <location>
        <begin position="31"/>
        <end position="54"/>
    </location>
</feature>
<dbReference type="VEuPathDB" id="AmoebaDB:NF0056220"/>
<evidence type="ECO:0000256" key="1">
    <source>
        <dbReference type="SAM" id="MobiDB-lite"/>
    </source>
</evidence>
<dbReference type="Proteomes" id="UP000444721">
    <property type="component" value="Unassembled WGS sequence"/>
</dbReference>
<evidence type="ECO:0000313" key="3">
    <source>
        <dbReference type="Proteomes" id="UP000444721"/>
    </source>
</evidence>
<feature type="region of interest" description="Disordered" evidence="1">
    <location>
        <begin position="167"/>
        <end position="243"/>
    </location>
</feature>
<feature type="compositionally biased region" description="Low complexity" evidence="1">
    <location>
        <begin position="392"/>
        <end position="416"/>
    </location>
</feature>
<dbReference type="RefSeq" id="XP_044560418.1">
    <property type="nucleotide sequence ID" value="XM_044708513.1"/>
</dbReference>
<dbReference type="VEuPathDB" id="AmoebaDB:NfTy_051130"/>
<dbReference type="GeneID" id="68112250"/>
<feature type="compositionally biased region" description="Polar residues" evidence="1">
    <location>
        <begin position="197"/>
        <end position="216"/>
    </location>
</feature>
<feature type="compositionally biased region" description="Polar residues" evidence="1">
    <location>
        <begin position="375"/>
        <end position="391"/>
    </location>
</feature>
<evidence type="ECO:0000313" key="2">
    <source>
        <dbReference type="EMBL" id="KAF0975705.1"/>
    </source>
</evidence>
<organism evidence="2 3">
    <name type="scientific">Naegleria fowleri</name>
    <name type="common">Brain eating amoeba</name>
    <dbReference type="NCBI Taxonomy" id="5763"/>
    <lineage>
        <taxon>Eukaryota</taxon>
        <taxon>Discoba</taxon>
        <taxon>Heterolobosea</taxon>
        <taxon>Tetramitia</taxon>
        <taxon>Eutetramitia</taxon>
        <taxon>Vahlkampfiidae</taxon>
        <taxon>Naegleria</taxon>
    </lineage>
</organism>
<feature type="compositionally biased region" description="Polar residues" evidence="1">
    <location>
        <begin position="417"/>
        <end position="434"/>
    </location>
</feature>
<dbReference type="OrthoDB" id="10522892at2759"/>
<feature type="compositionally biased region" description="Low complexity" evidence="1">
    <location>
        <begin position="223"/>
        <end position="234"/>
    </location>
</feature>
<protein>
    <submittedName>
        <fullName evidence="2">Uncharacterized protein</fullName>
    </submittedName>
</protein>
<feature type="compositionally biased region" description="Low complexity" evidence="1">
    <location>
        <begin position="74"/>
        <end position="85"/>
    </location>
</feature>
<name>A0A6A5BQJ0_NAEFO</name>
<comment type="caution">
    <text evidence="2">The sequence shown here is derived from an EMBL/GenBank/DDBJ whole genome shotgun (WGS) entry which is preliminary data.</text>
</comment>
<dbReference type="VEuPathDB" id="AmoebaDB:FDP41_005032"/>
<dbReference type="OMA" id="YHSALEH"/>
<gene>
    <name evidence="2" type="ORF">FDP41_005032</name>
</gene>
<dbReference type="AlphaFoldDB" id="A0A6A5BQJ0"/>
<accession>A0A6A5BQJ0</accession>
<feature type="compositionally biased region" description="Acidic residues" evidence="1">
    <location>
        <begin position="11"/>
        <end position="22"/>
    </location>
</feature>
<feature type="compositionally biased region" description="Low complexity" evidence="1">
    <location>
        <begin position="126"/>
        <end position="149"/>
    </location>
</feature>